<organism evidence="1 2">
    <name type="scientific">Amycolatopsis umgeniensis</name>
    <dbReference type="NCBI Taxonomy" id="336628"/>
    <lineage>
        <taxon>Bacteria</taxon>
        <taxon>Bacillati</taxon>
        <taxon>Actinomycetota</taxon>
        <taxon>Actinomycetes</taxon>
        <taxon>Pseudonocardiales</taxon>
        <taxon>Pseudonocardiaceae</taxon>
        <taxon>Amycolatopsis</taxon>
    </lineage>
</organism>
<accession>A0A841B660</accession>
<keyword evidence="2" id="KW-1185">Reference proteome</keyword>
<dbReference type="Proteomes" id="UP000580861">
    <property type="component" value="Unassembled WGS sequence"/>
</dbReference>
<sequence>MWTSEDALKELVSRNFRAIELAGSQGQPEMMLFSRGWEEPYMDEVIVRGEDDATACRRRLADDVDLLERKDYVWYKDGSVVEVVDELIFHLPHPANPAAPKLVIPTPGTLWLPPGARTEVHS</sequence>
<dbReference type="RefSeq" id="WP_184897676.1">
    <property type="nucleotide sequence ID" value="NZ_JACHMX010000001.1"/>
</dbReference>
<reference evidence="1 2" key="1">
    <citation type="submission" date="2020-08" db="EMBL/GenBank/DDBJ databases">
        <title>Sequencing the genomes of 1000 actinobacteria strains.</title>
        <authorList>
            <person name="Klenk H.-P."/>
        </authorList>
    </citation>
    <scope>NUCLEOTIDE SEQUENCE [LARGE SCALE GENOMIC DNA]</scope>
    <source>
        <strain evidence="1 2">DSM 45272</strain>
    </source>
</reference>
<protein>
    <submittedName>
        <fullName evidence="1">Uncharacterized protein</fullName>
    </submittedName>
</protein>
<dbReference type="AlphaFoldDB" id="A0A841B660"/>
<name>A0A841B660_9PSEU</name>
<proteinExistence type="predicted"/>
<dbReference type="EMBL" id="JACHMX010000001">
    <property type="protein sequence ID" value="MBB5853998.1"/>
    <property type="molecule type" value="Genomic_DNA"/>
</dbReference>
<comment type="caution">
    <text evidence="1">The sequence shown here is derived from an EMBL/GenBank/DDBJ whole genome shotgun (WGS) entry which is preliminary data.</text>
</comment>
<evidence type="ECO:0000313" key="2">
    <source>
        <dbReference type="Proteomes" id="UP000580861"/>
    </source>
</evidence>
<evidence type="ECO:0000313" key="1">
    <source>
        <dbReference type="EMBL" id="MBB5853998.1"/>
    </source>
</evidence>
<gene>
    <name evidence="1" type="ORF">HDA45_004085</name>
</gene>